<keyword evidence="2" id="KW-1185">Reference proteome</keyword>
<dbReference type="EMBL" id="BPRB01000168">
    <property type="protein sequence ID" value="GJE60860.1"/>
    <property type="molecule type" value="Genomic_DNA"/>
</dbReference>
<accession>A0ABQ4U4X1</accession>
<proteinExistence type="predicted"/>
<evidence type="ECO:0000313" key="1">
    <source>
        <dbReference type="EMBL" id="GJE60860.1"/>
    </source>
</evidence>
<sequence length="38" mass="4189">MLAWYGGRYDPDDIGEAEIVAAIWPDGERLVGRPISKA</sequence>
<evidence type="ECO:0000313" key="2">
    <source>
        <dbReference type="Proteomes" id="UP001055057"/>
    </source>
</evidence>
<reference evidence="1" key="2">
    <citation type="submission" date="2021-08" db="EMBL/GenBank/DDBJ databases">
        <authorList>
            <person name="Tani A."/>
            <person name="Ola A."/>
            <person name="Ogura Y."/>
            <person name="Katsura K."/>
            <person name="Hayashi T."/>
        </authorList>
    </citation>
    <scope>NUCLEOTIDE SEQUENCE</scope>
    <source>
        <strain evidence="1">DSM 23632</strain>
    </source>
</reference>
<reference evidence="1" key="1">
    <citation type="journal article" date="2021" name="Front. Microbiol.">
        <title>Comprehensive Comparative Genomics and Phenotyping of Methylobacterium Species.</title>
        <authorList>
            <person name="Alessa O."/>
            <person name="Ogura Y."/>
            <person name="Fujitani Y."/>
            <person name="Takami H."/>
            <person name="Hayashi T."/>
            <person name="Sahin N."/>
            <person name="Tani A."/>
        </authorList>
    </citation>
    <scope>NUCLEOTIDE SEQUENCE</scope>
    <source>
        <strain evidence="1">DSM 23632</strain>
    </source>
</reference>
<name>A0ABQ4U4X1_9HYPH</name>
<gene>
    <name evidence="1" type="ORF">MPOCJGCO_2979</name>
</gene>
<organism evidence="1 2">
    <name type="scientific">Methylobacterium trifolii</name>
    <dbReference type="NCBI Taxonomy" id="1003092"/>
    <lineage>
        <taxon>Bacteria</taxon>
        <taxon>Pseudomonadati</taxon>
        <taxon>Pseudomonadota</taxon>
        <taxon>Alphaproteobacteria</taxon>
        <taxon>Hyphomicrobiales</taxon>
        <taxon>Methylobacteriaceae</taxon>
        <taxon>Methylobacterium</taxon>
    </lineage>
</organism>
<dbReference type="Proteomes" id="UP001055057">
    <property type="component" value="Unassembled WGS sequence"/>
</dbReference>
<protein>
    <submittedName>
        <fullName evidence="1">Uncharacterized protein</fullName>
    </submittedName>
</protein>
<comment type="caution">
    <text evidence="1">The sequence shown here is derived from an EMBL/GenBank/DDBJ whole genome shotgun (WGS) entry which is preliminary data.</text>
</comment>